<sequence length="240" mass="26422">MAAQKVFGICELAEQIFLELPTNDLLLVQRVCKPWKTTVQSSSVCRKALFLEPGQACDVNLEGGTRCGDVRCWSCGALFGALDKRDRDIALNPMLVHQIYLQPPFNCSPFDDRVLNAKLLDVPMDASCRQMFITQPPLPFATSAIATLDKCAREDKDRPLNCAAKKTHLRIVSGSEASPGDCRVFGGGHKLGEIMDSLQESIRPTEEICPRSSYWTIAWTEEEPANKTLGIEDGTGMASN</sequence>
<dbReference type="InterPro" id="IPR001810">
    <property type="entry name" value="F-box_dom"/>
</dbReference>
<evidence type="ECO:0000313" key="3">
    <source>
        <dbReference type="Proteomes" id="UP000016932"/>
    </source>
</evidence>
<protein>
    <recommendedName>
        <fullName evidence="1">F-box domain-containing protein</fullName>
    </recommendedName>
</protein>
<dbReference type="KEGG" id="pfj:MYCFIDRAFT_213345"/>
<reference evidence="2 3" key="1">
    <citation type="journal article" date="2012" name="PLoS Pathog.">
        <title>Diverse lifestyles and strategies of plant pathogenesis encoded in the genomes of eighteen Dothideomycetes fungi.</title>
        <authorList>
            <person name="Ohm R.A."/>
            <person name="Feau N."/>
            <person name="Henrissat B."/>
            <person name="Schoch C.L."/>
            <person name="Horwitz B.A."/>
            <person name="Barry K.W."/>
            <person name="Condon B.J."/>
            <person name="Copeland A.C."/>
            <person name="Dhillon B."/>
            <person name="Glaser F."/>
            <person name="Hesse C.N."/>
            <person name="Kosti I."/>
            <person name="LaButti K."/>
            <person name="Lindquist E.A."/>
            <person name="Lucas S."/>
            <person name="Salamov A.A."/>
            <person name="Bradshaw R.E."/>
            <person name="Ciuffetti L."/>
            <person name="Hamelin R.C."/>
            <person name="Kema G.H.J."/>
            <person name="Lawrence C."/>
            <person name="Scott J.A."/>
            <person name="Spatafora J.W."/>
            <person name="Turgeon B.G."/>
            <person name="de Wit P.J.G.M."/>
            <person name="Zhong S."/>
            <person name="Goodwin S.B."/>
            <person name="Grigoriev I.V."/>
        </authorList>
    </citation>
    <scope>NUCLEOTIDE SEQUENCE [LARGE SCALE GENOMIC DNA]</scope>
    <source>
        <strain evidence="2 3">CIRAD86</strain>
    </source>
</reference>
<name>N1QBN1_PSEFD</name>
<dbReference type="Proteomes" id="UP000016932">
    <property type="component" value="Unassembled WGS sequence"/>
</dbReference>
<dbReference type="InterPro" id="IPR036047">
    <property type="entry name" value="F-box-like_dom_sf"/>
</dbReference>
<dbReference type="EMBL" id="KB446555">
    <property type="protein sequence ID" value="EME88593.1"/>
    <property type="molecule type" value="Genomic_DNA"/>
</dbReference>
<dbReference type="Pfam" id="PF00646">
    <property type="entry name" value="F-box"/>
    <property type="match status" value="1"/>
</dbReference>
<evidence type="ECO:0000313" key="2">
    <source>
        <dbReference type="EMBL" id="EME88593.1"/>
    </source>
</evidence>
<dbReference type="OrthoDB" id="3643498at2759"/>
<dbReference type="SMART" id="SM00256">
    <property type="entry name" value="FBOX"/>
    <property type="match status" value="1"/>
</dbReference>
<dbReference type="SUPFAM" id="SSF81383">
    <property type="entry name" value="F-box domain"/>
    <property type="match status" value="1"/>
</dbReference>
<dbReference type="VEuPathDB" id="FungiDB:MYCFIDRAFT_213345"/>
<dbReference type="HOGENOM" id="CLU_1156834_0_0_1"/>
<proteinExistence type="predicted"/>
<evidence type="ECO:0000259" key="1">
    <source>
        <dbReference type="SMART" id="SM00256"/>
    </source>
</evidence>
<gene>
    <name evidence="2" type="ORF">MYCFIDRAFT_213345</name>
</gene>
<dbReference type="AlphaFoldDB" id="N1QBN1"/>
<feature type="domain" description="F-box" evidence="1">
    <location>
        <begin position="9"/>
        <end position="48"/>
    </location>
</feature>
<dbReference type="GeneID" id="19337907"/>
<accession>N1QBN1</accession>
<keyword evidence="3" id="KW-1185">Reference proteome</keyword>
<dbReference type="RefSeq" id="XP_007921567.1">
    <property type="nucleotide sequence ID" value="XM_007923376.1"/>
</dbReference>
<organism evidence="2 3">
    <name type="scientific">Pseudocercospora fijiensis (strain CIRAD86)</name>
    <name type="common">Black leaf streak disease fungus</name>
    <name type="synonym">Mycosphaerella fijiensis</name>
    <dbReference type="NCBI Taxonomy" id="383855"/>
    <lineage>
        <taxon>Eukaryota</taxon>
        <taxon>Fungi</taxon>
        <taxon>Dikarya</taxon>
        <taxon>Ascomycota</taxon>
        <taxon>Pezizomycotina</taxon>
        <taxon>Dothideomycetes</taxon>
        <taxon>Dothideomycetidae</taxon>
        <taxon>Mycosphaerellales</taxon>
        <taxon>Mycosphaerellaceae</taxon>
        <taxon>Pseudocercospora</taxon>
    </lineage>
</organism>